<keyword evidence="6" id="KW-1185">Reference proteome</keyword>
<proteinExistence type="predicted"/>
<sequence length="340" mass="36735">MVEVTAGCGDLSSVGDVSRLVDIVSRTRAESRGLLRRRAEAGHDLVVLESCLESVNAERMSSPDDARRAELAAVTVRALTCHRQLVDTIDVVDTELFRTLATLLARLRAADREAFMTLIAEHLHDVLRADTLCLEFDGARVGSRGRVLAATGTADNLDGCELTLEPRSVELSALRGPTVAVGRSAAASASALGRVNDGTAMAFRCSDRTVALCLGLGVSEEDQADYFGYLALLQSLVSAARVNSDISHGWEHLVSHVTRELNGDLDTRISPDTDRSSSLAKDLTRREREVLPLILRGLANADIARELYVSLETVKTHVKNILRKSGAANRAELIARSTRP</sequence>
<dbReference type="Proteomes" id="UP000010744">
    <property type="component" value="Unassembled WGS sequence"/>
</dbReference>
<dbReference type="PROSITE" id="PS00622">
    <property type="entry name" value="HTH_LUXR_1"/>
    <property type="match status" value="1"/>
</dbReference>
<keyword evidence="2" id="KW-0238">DNA-binding</keyword>
<comment type="caution">
    <text evidence="5">The sequence shown here is derived from an EMBL/GenBank/DDBJ whole genome shotgun (WGS) entry which is preliminary data.</text>
</comment>
<dbReference type="PROSITE" id="PS50043">
    <property type="entry name" value="HTH_LUXR_2"/>
    <property type="match status" value="1"/>
</dbReference>
<organism evidence="5 6">
    <name type="scientific">Gordonia rubripertincta NBRC 101908</name>
    <dbReference type="NCBI Taxonomy" id="1077975"/>
    <lineage>
        <taxon>Bacteria</taxon>
        <taxon>Bacillati</taxon>
        <taxon>Actinomycetota</taxon>
        <taxon>Actinomycetes</taxon>
        <taxon>Mycobacteriales</taxon>
        <taxon>Gordoniaceae</taxon>
        <taxon>Gordonia</taxon>
    </lineage>
</organism>
<dbReference type="EMBL" id="BAHB01000049">
    <property type="protein sequence ID" value="GAB84940.1"/>
    <property type="molecule type" value="Genomic_DNA"/>
</dbReference>
<dbReference type="SMART" id="SM00421">
    <property type="entry name" value="HTH_LUXR"/>
    <property type="match status" value="1"/>
</dbReference>
<evidence type="ECO:0000313" key="6">
    <source>
        <dbReference type="Proteomes" id="UP000010744"/>
    </source>
</evidence>
<gene>
    <name evidence="5" type="ORF">GORBP_049_01080</name>
</gene>
<feature type="domain" description="HTH luxR-type" evidence="4">
    <location>
        <begin position="276"/>
        <end position="340"/>
    </location>
</feature>
<name>A0ABQ0HRR0_GORRU</name>
<dbReference type="SUPFAM" id="SSF46894">
    <property type="entry name" value="C-terminal effector domain of the bipartite response regulators"/>
    <property type="match status" value="1"/>
</dbReference>
<dbReference type="PRINTS" id="PR00038">
    <property type="entry name" value="HTHLUXR"/>
</dbReference>
<dbReference type="Gene3D" id="1.10.10.10">
    <property type="entry name" value="Winged helix-like DNA-binding domain superfamily/Winged helix DNA-binding domain"/>
    <property type="match status" value="1"/>
</dbReference>
<reference evidence="5 6" key="1">
    <citation type="submission" date="2012-08" db="EMBL/GenBank/DDBJ databases">
        <title>Whole genome shotgun sequence of Gordonia rubripertincta NBRC 101908.</title>
        <authorList>
            <person name="Takarada H."/>
            <person name="Hosoyama A."/>
            <person name="Tsuchikane K."/>
            <person name="Katsumata H."/>
            <person name="Baba S."/>
            <person name="Ohji S."/>
            <person name="Yamazaki S."/>
            <person name="Fujita N."/>
        </authorList>
    </citation>
    <scope>NUCLEOTIDE SEQUENCE [LARGE SCALE GENOMIC DNA]</scope>
    <source>
        <strain evidence="5 6">NBRC 101908</strain>
    </source>
</reference>
<keyword evidence="3" id="KW-0804">Transcription</keyword>
<dbReference type="CDD" id="cd06170">
    <property type="entry name" value="LuxR_C_like"/>
    <property type="match status" value="1"/>
</dbReference>
<protein>
    <submittedName>
        <fullName evidence="5">LuxR family transcriptional regulator</fullName>
    </submittedName>
</protein>
<dbReference type="InterPro" id="IPR036388">
    <property type="entry name" value="WH-like_DNA-bd_sf"/>
</dbReference>
<keyword evidence="1" id="KW-0805">Transcription regulation</keyword>
<accession>A0ABQ0HRR0</accession>
<evidence type="ECO:0000259" key="4">
    <source>
        <dbReference type="PROSITE" id="PS50043"/>
    </source>
</evidence>
<dbReference type="InterPro" id="IPR000792">
    <property type="entry name" value="Tscrpt_reg_LuxR_C"/>
</dbReference>
<dbReference type="InterPro" id="IPR016032">
    <property type="entry name" value="Sig_transdc_resp-reg_C-effctor"/>
</dbReference>
<evidence type="ECO:0000256" key="2">
    <source>
        <dbReference type="ARBA" id="ARBA00023125"/>
    </source>
</evidence>
<evidence type="ECO:0000256" key="3">
    <source>
        <dbReference type="ARBA" id="ARBA00023163"/>
    </source>
</evidence>
<dbReference type="Pfam" id="PF00196">
    <property type="entry name" value="GerE"/>
    <property type="match status" value="1"/>
</dbReference>
<evidence type="ECO:0000256" key="1">
    <source>
        <dbReference type="ARBA" id="ARBA00023015"/>
    </source>
</evidence>
<dbReference type="PANTHER" id="PTHR44688:SF16">
    <property type="entry name" value="DNA-BINDING TRANSCRIPTIONAL ACTIVATOR DEVR_DOSR"/>
    <property type="match status" value="1"/>
</dbReference>
<evidence type="ECO:0000313" key="5">
    <source>
        <dbReference type="EMBL" id="GAB84940.1"/>
    </source>
</evidence>
<dbReference type="PANTHER" id="PTHR44688">
    <property type="entry name" value="DNA-BINDING TRANSCRIPTIONAL ACTIVATOR DEVR_DOSR"/>
    <property type="match status" value="1"/>
</dbReference>